<gene>
    <name evidence="1" type="ORF">AYI68_g6341</name>
</gene>
<keyword evidence="2" id="KW-1185">Reference proteome</keyword>
<proteinExistence type="predicted"/>
<feature type="non-terminal residue" evidence="1">
    <location>
        <position position="36"/>
    </location>
</feature>
<evidence type="ECO:0000313" key="1">
    <source>
        <dbReference type="EMBL" id="OLY79586.1"/>
    </source>
</evidence>
<accession>A0A1R0GRT1</accession>
<evidence type="ECO:0000313" key="2">
    <source>
        <dbReference type="Proteomes" id="UP000187455"/>
    </source>
</evidence>
<comment type="caution">
    <text evidence="1">The sequence shown here is derived from an EMBL/GenBank/DDBJ whole genome shotgun (WGS) entry which is preliminary data.</text>
</comment>
<name>A0A1R0GRT1_9FUNG</name>
<reference evidence="1 2" key="1">
    <citation type="journal article" date="2016" name="Mol. Biol. Evol.">
        <title>Genome-Wide Survey of Gut Fungi (Harpellales) Reveals the First Horizontally Transferred Ubiquitin Gene from a Mosquito Host.</title>
        <authorList>
            <person name="Wang Y."/>
            <person name="White M.M."/>
            <person name="Kvist S."/>
            <person name="Moncalvo J.M."/>
        </authorList>
    </citation>
    <scope>NUCLEOTIDE SEQUENCE [LARGE SCALE GENOMIC DNA]</scope>
    <source>
        <strain evidence="1 2">ALG-7-W6</strain>
    </source>
</reference>
<dbReference type="AlphaFoldDB" id="A0A1R0GRT1"/>
<dbReference type="Proteomes" id="UP000187455">
    <property type="component" value="Unassembled WGS sequence"/>
</dbReference>
<organism evidence="1 2">
    <name type="scientific">Smittium mucronatum</name>
    <dbReference type="NCBI Taxonomy" id="133383"/>
    <lineage>
        <taxon>Eukaryota</taxon>
        <taxon>Fungi</taxon>
        <taxon>Fungi incertae sedis</taxon>
        <taxon>Zoopagomycota</taxon>
        <taxon>Kickxellomycotina</taxon>
        <taxon>Harpellomycetes</taxon>
        <taxon>Harpellales</taxon>
        <taxon>Legeriomycetaceae</taxon>
        <taxon>Smittium</taxon>
    </lineage>
</organism>
<dbReference type="EMBL" id="LSSL01004272">
    <property type="protein sequence ID" value="OLY79586.1"/>
    <property type="molecule type" value="Genomic_DNA"/>
</dbReference>
<protein>
    <submittedName>
        <fullName evidence="1">Uncharacterized protein</fullName>
    </submittedName>
</protein>
<sequence length="36" mass="4043">MGDNVLCGSQAIYLKSMISLPKESFENPKFLVPAWQ</sequence>